<evidence type="ECO:0000256" key="3">
    <source>
        <dbReference type="ARBA" id="ARBA00023163"/>
    </source>
</evidence>
<dbReference type="OrthoDB" id="116240at2"/>
<dbReference type="SUPFAM" id="SSF46689">
    <property type="entry name" value="Homeodomain-like"/>
    <property type="match status" value="1"/>
</dbReference>
<organism evidence="6 7">
    <name type="scientific">Methylobacillus rhizosphaerae</name>
    <dbReference type="NCBI Taxonomy" id="551994"/>
    <lineage>
        <taxon>Bacteria</taxon>
        <taxon>Pseudomonadati</taxon>
        <taxon>Pseudomonadota</taxon>
        <taxon>Betaproteobacteria</taxon>
        <taxon>Nitrosomonadales</taxon>
        <taxon>Methylophilaceae</taxon>
        <taxon>Methylobacillus</taxon>
    </lineage>
</organism>
<feature type="domain" description="HTH tetR-type" evidence="5">
    <location>
        <begin position="3"/>
        <end position="63"/>
    </location>
</feature>
<protein>
    <submittedName>
        <fullName evidence="6">Transcriptional regulator, TetR family</fullName>
    </submittedName>
</protein>
<accession>A0A239AG50</accession>
<gene>
    <name evidence="6" type="ORF">SAMN05192560_1867</name>
</gene>
<evidence type="ECO:0000256" key="1">
    <source>
        <dbReference type="ARBA" id="ARBA00023015"/>
    </source>
</evidence>
<dbReference type="PANTHER" id="PTHR47506:SF1">
    <property type="entry name" value="HTH-TYPE TRANSCRIPTIONAL REGULATOR YJDC"/>
    <property type="match status" value="1"/>
</dbReference>
<dbReference type="GO" id="GO:0003677">
    <property type="term" value="F:DNA binding"/>
    <property type="evidence" value="ECO:0007669"/>
    <property type="project" value="UniProtKB-UniRule"/>
</dbReference>
<dbReference type="EMBL" id="FZOA01000007">
    <property type="protein sequence ID" value="SNR94024.1"/>
    <property type="molecule type" value="Genomic_DNA"/>
</dbReference>
<evidence type="ECO:0000259" key="5">
    <source>
        <dbReference type="PROSITE" id="PS50977"/>
    </source>
</evidence>
<evidence type="ECO:0000256" key="2">
    <source>
        <dbReference type="ARBA" id="ARBA00023125"/>
    </source>
</evidence>
<keyword evidence="7" id="KW-1185">Reference proteome</keyword>
<evidence type="ECO:0000313" key="6">
    <source>
        <dbReference type="EMBL" id="SNR94024.1"/>
    </source>
</evidence>
<name>A0A239AG50_9PROT</name>
<dbReference type="Gene3D" id="1.10.357.10">
    <property type="entry name" value="Tetracycline Repressor, domain 2"/>
    <property type="match status" value="1"/>
</dbReference>
<evidence type="ECO:0000256" key="4">
    <source>
        <dbReference type="PROSITE-ProRule" id="PRU00335"/>
    </source>
</evidence>
<dbReference type="PANTHER" id="PTHR47506">
    <property type="entry name" value="TRANSCRIPTIONAL REGULATORY PROTEIN"/>
    <property type="match status" value="1"/>
</dbReference>
<dbReference type="AlphaFoldDB" id="A0A239AG50"/>
<dbReference type="PRINTS" id="PR00455">
    <property type="entry name" value="HTHTETR"/>
</dbReference>
<dbReference type="Pfam" id="PF00440">
    <property type="entry name" value="TetR_N"/>
    <property type="match status" value="1"/>
</dbReference>
<feature type="DNA-binding region" description="H-T-H motif" evidence="4">
    <location>
        <begin position="26"/>
        <end position="45"/>
    </location>
</feature>
<keyword evidence="1" id="KW-0805">Transcription regulation</keyword>
<dbReference type="RefSeq" id="WP_089375946.1">
    <property type="nucleotide sequence ID" value="NZ_FZOA01000007.1"/>
</dbReference>
<dbReference type="InterPro" id="IPR009057">
    <property type="entry name" value="Homeodomain-like_sf"/>
</dbReference>
<dbReference type="SUPFAM" id="SSF48498">
    <property type="entry name" value="Tetracyclin repressor-like, C-terminal domain"/>
    <property type="match status" value="1"/>
</dbReference>
<dbReference type="PROSITE" id="PS50977">
    <property type="entry name" value="HTH_TETR_2"/>
    <property type="match status" value="1"/>
</dbReference>
<dbReference type="InterPro" id="IPR001647">
    <property type="entry name" value="HTH_TetR"/>
</dbReference>
<proteinExistence type="predicted"/>
<dbReference type="FunFam" id="1.10.10.60:FF:000141">
    <property type="entry name" value="TetR family transcriptional regulator"/>
    <property type="match status" value="1"/>
</dbReference>
<dbReference type="InterPro" id="IPR036271">
    <property type="entry name" value="Tet_transcr_reg_TetR-rel_C_sf"/>
</dbReference>
<sequence length="184" mass="20391">MSSRMRDYILEAAADLFSRQGFNSTSVDNIAAQAQVAKVTLYKYFKSKELLIIEHLREQDTKLWKKLSASSQQENALAELESLVQQLLDVIADKNFKGFASLNAEVEFPQCDNPVNQTAKEFSRQLREQIASLATRAGIKQAEVLALQLALVIEGASITGRQQPGSPSIQHAQDLVQTLIKSAQ</sequence>
<reference evidence="7" key="1">
    <citation type="submission" date="2017-06" db="EMBL/GenBank/DDBJ databases">
        <authorList>
            <person name="Varghese N."/>
            <person name="Submissions S."/>
        </authorList>
    </citation>
    <scope>NUCLEOTIDE SEQUENCE [LARGE SCALE GENOMIC DNA]</scope>
    <source>
        <strain evidence="7">Ca-68</strain>
    </source>
</reference>
<keyword evidence="2 4" id="KW-0238">DNA-binding</keyword>
<keyword evidence="3" id="KW-0804">Transcription</keyword>
<dbReference type="Proteomes" id="UP000198305">
    <property type="component" value="Unassembled WGS sequence"/>
</dbReference>
<evidence type="ECO:0000313" key="7">
    <source>
        <dbReference type="Proteomes" id="UP000198305"/>
    </source>
</evidence>